<name>Q7WX48_CUPNH</name>
<evidence type="ECO:0000313" key="1">
    <source>
        <dbReference type="EMBL" id="AAP86043.1"/>
    </source>
</evidence>
<sequence length="122" mass="13214">MGLSPLADTLGGSCSAIFSCSRKRSLRVKLSDTTGHSMTLKAMANWRAFAFFATDFLCHNAFTPRVTDASTLTPGESIFCFKSCICARADWLATSVDISCAKCFRRTLPSSARNTRSRGASL</sequence>
<dbReference type="Proteomes" id="UP000008210">
    <property type="component" value="Plasmid megaplasmid pHG1"/>
</dbReference>
<evidence type="ECO:0000313" key="2">
    <source>
        <dbReference type="Proteomes" id="UP000008210"/>
    </source>
</evidence>
<accession>Q7WX48</accession>
<dbReference type="AlphaFoldDB" id="Q7WX48"/>
<dbReference type="HOGENOM" id="CLU_2022877_0_0_4"/>
<geneLocation type="plasmid" evidence="1 2">
    <name>megaplasmid pHG1</name>
</geneLocation>
<gene>
    <name evidence="1" type="ordered locus">PHG294</name>
</gene>
<dbReference type="KEGG" id="reh:PHG294"/>
<keyword evidence="1" id="KW-0614">Plasmid</keyword>
<dbReference type="EMBL" id="AY305378">
    <property type="protein sequence ID" value="AAP86043.1"/>
    <property type="molecule type" value="Genomic_DNA"/>
</dbReference>
<protein>
    <submittedName>
        <fullName evidence="1">Uncharacterized protein</fullName>
    </submittedName>
</protein>
<reference evidence="1 2" key="1">
    <citation type="journal article" date="2003" name="J. Mol. Biol.">
        <title>Complete nucleotide sequence of pHG1: a Ralstonia eutropha H16 megaplasmid encoding key enzymes of H(2)-based lithoautotrophy and anaerobiosis.</title>
        <authorList>
            <person name="Schwartz E."/>
            <person name="Henne A."/>
            <person name="Cramm R."/>
            <person name="Eitinger T."/>
            <person name="Friedrich B."/>
            <person name="Gottschalk G."/>
        </authorList>
    </citation>
    <scope>NUCLEOTIDE SEQUENCE [LARGE SCALE GENOMIC DNA]</scope>
    <source>
        <strain evidence="2">ATCC 17699 / DSM 428 / KCTC 22496 / NCIMB 10442 / H16 / Stanier 337</strain>
        <plasmid evidence="1 2">megaplasmid pHG1</plasmid>
    </source>
</reference>
<organism evidence="1 2">
    <name type="scientific">Cupriavidus necator (strain ATCC 17699 / DSM 428 / KCTC 22496 / NCIMB 10442 / H16 / Stanier 337)</name>
    <name type="common">Ralstonia eutropha</name>
    <dbReference type="NCBI Taxonomy" id="381666"/>
    <lineage>
        <taxon>Bacteria</taxon>
        <taxon>Pseudomonadati</taxon>
        <taxon>Pseudomonadota</taxon>
        <taxon>Betaproteobacteria</taxon>
        <taxon>Burkholderiales</taxon>
        <taxon>Burkholderiaceae</taxon>
        <taxon>Cupriavidus</taxon>
    </lineage>
</organism>
<keyword evidence="2" id="KW-1185">Reference proteome</keyword>
<proteinExistence type="predicted"/>